<dbReference type="EMBL" id="WHUW01000016">
    <property type="protein sequence ID" value="KAF8438514.1"/>
    <property type="molecule type" value="Genomic_DNA"/>
</dbReference>
<reference evidence="2" key="2">
    <citation type="journal article" date="2020" name="Nat. Commun.">
        <title>Large-scale genome sequencing of mycorrhizal fungi provides insights into the early evolution of symbiotic traits.</title>
        <authorList>
            <person name="Miyauchi S."/>
            <person name="Kiss E."/>
            <person name="Kuo A."/>
            <person name="Drula E."/>
            <person name="Kohler A."/>
            <person name="Sanchez-Garcia M."/>
            <person name="Morin E."/>
            <person name="Andreopoulos B."/>
            <person name="Barry K.W."/>
            <person name="Bonito G."/>
            <person name="Buee M."/>
            <person name="Carver A."/>
            <person name="Chen C."/>
            <person name="Cichocki N."/>
            <person name="Clum A."/>
            <person name="Culley D."/>
            <person name="Crous P.W."/>
            <person name="Fauchery L."/>
            <person name="Girlanda M."/>
            <person name="Hayes R.D."/>
            <person name="Keri Z."/>
            <person name="LaButti K."/>
            <person name="Lipzen A."/>
            <person name="Lombard V."/>
            <person name="Magnuson J."/>
            <person name="Maillard F."/>
            <person name="Murat C."/>
            <person name="Nolan M."/>
            <person name="Ohm R.A."/>
            <person name="Pangilinan J."/>
            <person name="Pereira M.F."/>
            <person name="Perotto S."/>
            <person name="Peter M."/>
            <person name="Pfister S."/>
            <person name="Riley R."/>
            <person name="Sitrit Y."/>
            <person name="Stielow J.B."/>
            <person name="Szollosi G."/>
            <person name="Zifcakova L."/>
            <person name="Stursova M."/>
            <person name="Spatafora J.W."/>
            <person name="Tedersoo L."/>
            <person name="Vaario L.M."/>
            <person name="Yamada A."/>
            <person name="Yan M."/>
            <person name="Wang P."/>
            <person name="Xu J."/>
            <person name="Bruns T."/>
            <person name="Baldrian P."/>
            <person name="Vilgalys R."/>
            <person name="Dunand C."/>
            <person name="Henrissat B."/>
            <person name="Grigoriev I.V."/>
            <person name="Hibbett D."/>
            <person name="Nagy L.G."/>
            <person name="Martin F.M."/>
        </authorList>
    </citation>
    <scope>NUCLEOTIDE SEQUENCE</scope>
    <source>
        <strain evidence="2">BED1</strain>
    </source>
</reference>
<evidence type="ECO:0000256" key="1">
    <source>
        <dbReference type="SAM" id="MobiDB-lite"/>
    </source>
</evidence>
<sequence length="225" mass="25585">MREFTVDGSQLHPEHSTLRNQDHGDDKRISYAPSGTCYIANIPAANSSRTLPSSLEKSRVRQIIYVSSRRNNLMYGGANRISFWLTTSGEGPSRGVEFIQFKSVGDAEIFVEHAQKTGNVRRRVEPSDTLMVPEFQGTSEAEVQPMFGSYVDDILAARFDKKEQSRNIFIQFRGVDIATEAMEAFRSQNEDIQIRYARQRNPQPTRTVLHLDYRNSGLNRCDIGF</sequence>
<evidence type="ECO:0000313" key="3">
    <source>
        <dbReference type="Proteomes" id="UP001194468"/>
    </source>
</evidence>
<dbReference type="AlphaFoldDB" id="A0AAD4BS57"/>
<keyword evidence="3" id="KW-1185">Reference proteome</keyword>
<comment type="caution">
    <text evidence="2">The sequence shown here is derived from an EMBL/GenBank/DDBJ whole genome shotgun (WGS) entry which is preliminary data.</text>
</comment>
<protein>
    <recommendedName>
        <fullName evidence="4">RRM domain-containing protein</fullName>
    </recommendedName>
</protein>
<gene>
    <name evidence="2" type="ORF">L210DRAFT_3761412</name>
</gene>
<name>A0AAD4BS57_BOLED</name>
<reference evidence="2" key="1">
    <citation type="submission" date="2019-10" db="EMBL/GenBank/DDBJ databases">
        <authorList>
            <consortium name="DOE Joint Genome Institute"/>
            <person name="Kuo A."/>
            <person name="Miyauchi S."/>
            <person name="Kiss E."/>
            <person name="Drula E."/>
            <person name="Kohler A."/>
            <person name="Sanchez-Garcia M."/>
            <person name="Andreopoulos B."/>
            <person name="Barry K.W."/>
            <person name="Bonito G."/>
            <person name="Buee M."/>
            <person name="Carver A."/>
            <person name="Chen C."/>
            <person name="Cichocki N."/>
            <person name="Clum A."/>
            <person name="Culley D."/>
            <person name="Crous P.W."/>
            <person name="Fauchery L."/>
            <person name="Girlanda M."/>
            <person name="Hayes R."/>
            <person name="Keri Z."/>
            <person name="LaButti K."/>
            <person name="Lipzen A."/>
            <person name="Lombard V."/>
            <person name="Magnuson J."/>
            <person name="Maillard F."/>
            <person name="Morin E."/>
            <person name="Murat C."/>
            <person name="Nolan M."/>
            <person name="Ohm R."/>
            <person name="Pangilinan J."/>
            <person name="Pereira M."/>
            <person name="Perotto S."/>
            <person name="Peter M."/>
            <person name="Riley R."/>
            <person name="Sitrit Y."/>
            <person name="Stielow B."/>
            <person name="Szollosi G."/>
            <person name="Zifcakova L."/>
            <person name="Stursova M."/>
            <person name="Spatafora J.W."/>
            <person name="Tedersoo L."/>
            <person name="Vaario L.-M."/>
            <person name="Yamada A."/>
            <person name="Yan M."/>
            <person name="Wang P."/>
            <person name="Xu J."/>
            <person name="Bruns T."/>
            <person name="Baldrian P."/>
            <person name="Vilgalys R."/>
            <person name="Henrissat B."/>
            <person name="Grigoriev I.V."/>
            <person name="Hibbett D."/>
            <person name="Nagy L.G."/>
            <person name="Martin F.M."/>
        </authorList>
    </citation>
    <scope>NUCLEOTIDE SEQUENCE</scope>
    <source>
        <strain evidence="2">BED1</strain>
    </source>
</reference>
<proteinExistence type="predicted"/>
<feature type="compositionally biased region" description="Basic and acidic residues" evidence="1">
    <location>
        <begin position="12"/>
        <end position="27"/>
    </location>
</feature>
<dbReference type="Proteomes" id="UP001194468">
    <property type="component" value="Unassembled WGS sequence"/>
</dbReference>
<organism evidence="2 3">
    <name type="scientific">Boletus edulis BED1</name>
    <dbReference type="NCBI Taxonomy" id="1328754"/>
    <lineage>
        <taxon>Eukaryota</taxon>
        <taxon>Fungi</taxon>
        <taxon>Dikarya</taxon>
        <taxon>Basidiomycota</taxon>
        <taxon>Agaricomycotina</taxon>
        <taxon>Agaricomycetes</taxon>
        <taxon>Agaricomycetidae</taxon>
        <taxon>Boletales</taxon>
        <taxon>Boletineae</taxon>
        <taxon>Boletaceae</taxon>
        <taxon>Boletoideae</taxon>
        <taxon>Boletus</taxon>
    </lineage>
</organism>
<evidence type="ECO:0000313" key="2">
    <source>
        <dbReference type="EMBL" id="KAF8438514.1"/>
    </source>
</evidence>
<evidence type="ECO:0008006" key="4">
    <source>
        <dbReference type="Google" id="ProtNLM"/>
    </source>
</evidence>
<feature type="region of interest" description="Disordered" evidence="1">
    <location>
        <begin position="1"/>
        <end position="27"/>
    </location>
</feature>
<accession>A0AAD4BS57</accession>